<evidence type="ECO:0000313" key="3">
    <source>
        <dbReference type="Proteomes" id="UP000571817"/>
    </source>
</evidence>
<dbReference type="Proteomes" id="UP000571817">
    <property type="component" value="Unassembled WGS sequence"/>
</dbReference>
<dbReference type="AlphaFoldDB" id="A0A853DF63"/>
<feature type="compositionally biased region" description="Basic and acidic residues" evidence="1">
    <location>
        <begin position="205"/>
        <end position="214"/>
    </location>
</feature>
<accession>A0A853DF63</accession>
<reference evidence="2 3" key="1">
    <citation type="submission" date="2020-07" db="EMBL/GenBank/DDBJ databases">
        <title>Sequencing the genomes of 1000 actinobacteria strains.</title>
        <authorList>
            <person name="Klenk H.-P."/>
        </authorList>
    </citation>
    <scope>NUCLEOTIDE SEQUENCE [LARGE SCALE GENOMIC DNA]</scope>
    <source>
        <strain evidence="2 3">DSM 29531</strain>
    </source>
</reference>
<sequence length="277" mass="29384">MAAPTLPDAVAQLYAGPPADFVRSRDALVAAAKKAQDPDLAKQIKALRRPSAAAHLINRLSASGDLGELASLGERLRAAQSQLDASAMKTLGVERHQLIDDLTERACAEESSVTSAVQEQLRATFTAALADPQAGRAVESGALVTALSYSGFGEVDLSDALATPLTLLQGGRGEDAPDGDEAASDDDRRRTAQQDAARRAAAARSAREQARLERTEDAIEAAQQAVDRAQARLDEARSAVRDAKATLQRAEADRRTAQERVAQERVAQAEQVDPDRS</sequence>
<comment type="caution">
    <text evidence="2">The sequence shown here is derived from an EMBL/GenBank/DDBJ whole genome shotgun (WGS) entry which is preliminary data.</text>
</comment>
<feature type="region of interest" description="Disordered" evidence="1">
    <location>
        <begin position="244"/>
        <end position="277"/>
    </location>
</feature>
<organism evidence="2 3">
    <name type="scientific">Allobranchiibius huperziae</name>
    <dbReference type="NCBI Taxonomy" id="1874116"/>
    <lineage>
        <taxon>Bacteria</taxon>
        <taxon>Bacillati</taxon>
        <taxon>Actinomycetota</taxon>
        <taxon>Actinomycetes</taxon>
        <taxon>Micrococcales</taxon>
        <taxon>Dermacoccaceae</taxon>
        <taxon>Allobranchiibius</taxon>
    </lineage>
</organism>
<gene>
    <name evidence="2" type="ORF">HNR15_003095</name>
</gene>
<proteinExistence type="predicted"/>
<dbReference type="RefSeq" id="WP_179483225.1">
    <property type="nucleotide sequence ID" value="NZ_JACCFW010000001.1"/>
</dbReference>
<name>A0A853DF63_9MICO</name>
<evidence type="ECO:0000313" key="2">
    <source>
        <dbReference type="EMBL" id="NYJ76132.1"/>
    </source>
</evidence>
<feature type="compositionally biased region" description="Basic and acidic residues" evidence="1">
    <location>
        <begin position="185"/>
        <end position="198"/>
    </location>
</feature>
<keyword evidence="3" id="KW-1185">Reference proteome</keyword>
<dbReference type="EMBL" id="JACCFW010000001">
    <property type="protein sequence ID" value="NYJ76132.1"/>
    <property type="molecule type" value="Genomic_DNA"/>
</dbReference>
<feature type="region of interest" description="Disordered" evidence="1">
    <location>
        <begin position="168"/>
        <end position="214"/>
    </location>
</feature>
<protein>
    <submittedName>
        <fullName evidence="2">Uncharacterized protein</fullName>
    </submittedName>
</protein>
<evidence type="ECO:0000256" key="1">
    <source>
        <dbReference type="SAM" id="MobiDB-lite"/>
    </source>
</evidence>
<feature type="compositionally biased region" description="Basic and acidic residues" evidence="1">
    <location>
        <begin position="244"/>
        <end position="263"/>
    </location>
</feature>